<name>A0ABY8H5J3_9MICC</name>
<dbReference type="RefSeq" id="WP_278157285.1">
    <property type="nucleotide sequence ID" value="NZ_CP121252.1"/>
</dbReference>
<keyword evidence="3" id="KW-1185">Reference proteome</keyword>
<gene>
    <name evidence="2" type="ORF">P8192_12100</name>
</gene>
<protein>
    <recommendedName>
        <fullName evidence="4">Alpha amylase inhibitor</fullName>
    </recommendedName>
</protein>
<keyword evidence="1" id="KW-0732">Signal</keyword>
<feature type="chain" id="PRO_5045740834" description="Alpha amylase inhibitor" evidence="1">
    <location>
        <begin position="22"/>
        <end position="83"/>
    </location>
</feature>
<organism evidence="2 3">
    <name type="scientific">Citricoccus muralis</name>
    <dbReference type="NCBI Taxonomy" id="169134"/>
    <lineage>
        <taxon>Bacteria</taxon>
        <taxon>Bacillati</taxon>
        <taxon>Actinomycetota</taxon>
        <taxon>Actinomycetes</taxon>
        <taxon>Micrococcales</taxon>
        <taxon>Micrococcaceae</taxon>
        <taxon>Citricoccus</taxon>
    </lineage>
</organism>
<evidence type="ECO:0000256" key="1">
    <source>
        <dbReference type="SAM" id="SignalP"/>
    </source>
</evidence>
<evidence type="ECO:0000313" key="3">
    <source>
        <dbReference type="Proteomes" id="UP001219037"/>
    </source>
</evidence>
<dbReference type="EMBL" id="CP121252">
    <property type="protein sequence ID" value="WFP16124.1"/>
    <property type="molecule type" value="Genomic_DNA"/>
</dbReference>
<proteinExistence type="predicted"/>
<sequence length="83" mass="8559">MTKMMSAAGAAAMLAAGVTVAATPASAAYHNVVVSGSTWAACNAEKASVLRDLRSQGLKPFVLAERDCSHNGTNYSALVEWNS</sequence>
<dbReference type="Proteomes" id="UP001219037">
    <property type="component" value="Chromosome"/>
</dbReference>
<evidence type="ECO:0008006" key="4">
    <source>
        <dbReference type="Google" id="ProtNLM"/>
    </source>
</evidence>
<reference evidence="2 3" key="1">
    <citation type="submission" date="2023-04" db="EMBL/GenBank/DDBJ databases">
        <title>Funneling lignin-derived compounds into biodiesel using alkali-halophilic Citricoccus sp. P2.</title>
        <authorList>
            <person name="Luo C.-B."/>
        </authorList>
    </citation>
    <scope>NUCLEOTIDE SEQUENCE [LARGE SCALE GENOMIC DNA]</scope>
    <source>
        <strain evidence="2 3">P2</strain>
    </source>
</reference>
<evidence type="ECO:0000313" key="2">
    <source>
        <dbReference type="EMBL" id="WFP16124.1"/>
    </source>
</evidence>
<accession>A0ABY8H5J3</accession>
<feature type="signal peptide" evidence="1">
    <location>
        <begin position="1"/>
        <end position="21"/>
    </location>
</feature>